<organism evidence="6 7">
    <name type="scientific">Cajanus cajan</name>
    <name type="common">Pigeon pea</name>
    <name type="synonym">Cajanus indicus</name>
    <dbReference type="NCBI Taxonomy" id="3821"/>
    <lineage>
        <taxon>Eukaryota</taxon>
        <taxon>Viridiplantae</taxon>
        <taxon>Streptophyta</taxon>
        <taxon>Embryophyta</taxon>
        <taxon>Tracheophyta</taxon>
        <taxon>Spermatophyta</taxon>
        <taxon>Magnoliopsida</taxon>
        <taxon>eudicotyledons</taxon>
        <taxon>Gunneridae</taxon>
        <taxon>Pentapetalae</taxon>
        <taxon>rosids</taxon>
        <taxon>fabids</taxon>
        <taxon>Fabales</taxon>
        <taxon>Fabaceae</taxon>
        <taxon>Papilionoideae</taxon>
        <taxon>50 kb inversion clade</taxon>
        <taxon>NPAAA clade</taxon>
        <taxon>indigoferoid/millettioid clade</taxon>
        <taxon>Phaseoleae</taxon>
        <taxon>Cajanus</taxon>
    </lineage>
</organism>
<feature type="domain" description="SANT" evidence="4">
    <location>
        <begin position="45"/>
        <end position="75"/>
    </location>
</feature>
<feature type="domain" description="HTH myb-type" evidence="5">
    <location>
        <begin position="37"/>
        <end position="75"/>
    </location>
</feature>
<feature type="domain" description="Myb-like" evidence="3">
    <location>
        <begin position="45"/>
        <end position="80"/>
    </location>
</feature>
<dbReference type="InterPro" id="IPR001005">
    <property type="entry name" value="SANT/Myb"/>
</dbReference>
<evidence type="ECO:0000259" key="5">
    <source>
        <dbReference type="PROSITE" id="PS51294"/>
    </source>
</evidence>
<dbReference type="EMBL" id="CM003611">
    <property type="protein sequence ID" value="KYP60595.1"/>
    <property type="molecule type" value="Genomic_DNA"/>
</dbReference>
<dbReference type="PANTHER" id="PTHR44042:SF41">
    <property type="entry name" value="DUPLICATED HOMEODOMAIN-LIKE SUPERFAMILY PROTEIN-RELATED"/>
    <property type="match status" value="1"/>
</dbReference>
<dbReference type="SUPFAM" id="SSF46689">
    <property type="entry name" value="Homeodomain-like"/>
    <property type="match status" value="1"/>
</dbReference>
<dbReference type="STRING" id="3821.A0A151T0L9"/>
<dbReference type="InterPro" id="IPR017884">
    <property type="entry name" value="SANT_dom"/>
</dbReference>
<sequence length="90" mass="10275">MQDNTDKLVVGETSNVIHAELDIIKLLSDSNNSPVSIRRKKYVHWSDEEHRLFLVGLQIYGKGDWKNIARYIGTKKEAKCLVMPKSFSIG</sequence>
<proteinExistence type="predicted"/>
<accession>A0A151T0L9</accession>
<gene>
    <name evidence="6" type="ORF">KK1_023002</name>
</gene>
<evidence type="ECO:0000313" key="6">
    <source>
        <dbReference type="EMBL" id="KYP60595.1"/>
    </source>
</evidence>
<dbReference type="PROSITE" id="PS51294">
    <property type="entry name" value="HTH_MYB"/>
    <property type="match status" value="1"/>
</dbReference>
<reference evidence="6 7" key="1">
    <citation type="journal article" date="2012" name="Nat. Biotechnol.">
        <title>Draft genome sequence of pigeonpea (Cajanus cajan), an orphan legume crop of resource-poor farmers.</title>
        <authorList>
            <person name="Varshney R.K."/>
            <person name="Chen W."/>
            <person name="Li Y."/>
            <person name="Bharti A.K."/>
            <person name="Saxena R.K."/>
            <person name="Schlueter J.A."/>
            <person name="Donoghue M.T."/>
            <person name="Azam S."/>
            <person name="Fan G."/>
            <person name="Whaley A.M."/>
            <person name="Farmer A.D."/>
            <person name="Sheridan J."/>
            <person name="Iwata A."/>
            <person name="Tuteja R."/>
            <person name="Penmetsa R.V."/>
            <person name="Wu W."/>
            <person name="Upadhyaya H.D."/>
            <person name="Yang S.P."/>
            <person name="Shah T."/>
            <person name="Saxena K.B."/>
            <person name="Michael T."/>
            <person name="McCombie W.R."/>
            <person name="Yang B."/>
            <person name="Zhang G."/>
            <person name="Yang H."/>
            <person name="Wang J."/>
            <person name="Spillane C."/>
            <person name="Cook D.R."/>
            <person name="May G.D."/>
            <person name="Xu X."/>
            <person name="Jackson S.A."/>
        </authorList>
    </citation>
    <scope>NUCLEOTIDE SEQUENCE [LARGE SCALE GENOMIC DNA]</scope>
    <source>
        <strain evidence="7">cv. Asha</strain>
    </source>
</reference>
<dbReference type="Proteomes" id="UP000075243">
    <property type="component" value="Chromosome 9"/>
</dbReference>
<keyword evidence="2" id="KW-0539">Nucleus</keyword>
<dbReference type="PROSITE" id="PS50090">
    <property type="entry name" value="MYB_LIKE"/>
    <property type="match status" value="1"/>
</dbReference>
<dbReference type="GO" id="GO:0005634">
    <property type="term" value="C:nucleus"/>
    <property type="evidence" value="ECO:0007669"/>
    <property type="project" value="UniProtKB-SubCell"/>
</dbReference>
<dbReference type="InterPro" id="IPR017930">
    <property type="entry name" value="Myb_dom"/>
</dbReference>
<evidence type="ECO:0000256" key="1">
    <source>
        <dbReference type="ARBA" id="ARBA00004123"/>
    </source>
</evidence>
<dbReference type="Pfam" id="PF00249">
    <property type="entry name" value="Myb_DNA-binding"/>
    <property type="match status" value="1"/>
</dbReference>
<protein>
    <submittedName>
        <fullName evidence="6">Uncharacterized protein</fullName>
    </submittedName>
</protein>
<keyword evidence="7" id="KW-1185">Reference proteome</keyword>
<dbReference type="Gene3D" id="1.10.10.60">
    <property type="entry name" value="Homeodomain-like"/>
    <property type="match status" value="1"/>
</dbReference>
<dbReference type="Gramene" id="C.cajan_22344.t">
    <property type="protein sequence ID" value="C.cajan_22344.t"/>
    <property type="gene ID" value="C.cajan_22344"/>
</dbReference>
<comment type="subcellular location">
    <subcellularLocation>
        <location evidence="1">Nucleus</location>
    </subcellularLocation>
</comment>
<name>A0A151T0L9_CAJCA</name>
<dbReference type="PANTHER" id="PTHR44042">
    <property type="entry name" value="DUPLICATED HOMEODOMAIN-LIKE SUPERFAMILY PROTEIN-RELATED"/>
    <property type="match status" value="1"/>
</dbReference>
<evidence type="ECO:0000259" key="3">
    <source>
        <dbReference type="PROSITE" id="PS50090"/>
    </source>
</evidence>
<dbReference type="InterPro" id="IPR009057">
    <property type="entry name" value="Homeodomain-like_sf"/>
</dbReference>
<dbReference type="SMART" id="SM00717">
    <property type="entry name" value="SANT"/>
    <property type="match status" value="1"/>
</dbReference>
<dbReference type="CDD" id="cd00167">
    <property type="entry name" value="SANT"/>
    <property type="match status" value="1"/>
</dbReference>
<evidence type="ECO:0000256" key="2">
    <source>
        <dbReference type="ARBA" id="ARBA00023242"/>
    </source>
</evidence>
<dbReference type="AlphaFoldDB" id="A0A151T0L9"/>
<evidence type="ECO:0000313" key="7">
    <source>
        <dbReference type="Proteomes" id="UP000075243"/>
    </source>
</evidence>
<dbReference type="PROSITE" id="PS51293">
    <property type="entry name" value="SANT"/>
    <property type="match status" value="1"/>
</dbReference>
<evidence type="ECO:0000259" key="4">
    <source>
        <dbReference type="PROSITE" id="PS51293"/>
    </source>
</evidence>